<dbReference type="EMBL" id="JBHRTF010000006">
    <property type="protein sequence ID" value="MFC3117051.1"/>
    <property type="molecule type" value="Genomic_DNA"/>
</dbReference>
<evidence type="ECO:0000256" key="1">
    <source>
        <dbReference type="SAM" id="SignalP"/>
    </source>
</evidence>
<proteinExistence type="predicted"/>
<keyword evidence="1" id="KW-0732">Signal</keyword>
<gene>
    <name evidence="2" type="ORF">ACFODX_15895</name>
</gene>
<keyword evidence="3" id="KW-1185">Reference proteome</keyword>
<accession>A0ABV7FJV3</accession>
<feature type="signal peptide" evidence="1">
    <location>
        <begin position="1"/>
        <end position="23"/>
    </location>
</feature>
<dbReference type="RefSeq" id="WP_378120942.1">
    <property type="nucleotide sequence ID" value="NZ_JBHRTF010000006.1"/>
</dbReference>
<sequence length="154" mass="16847">MKKLYSSLLVIWLASGGIPAAFADEECANAVDAADSMNVNQKECDYSDQGLNGFLQKAFKKGEEGAVLNTSNNENQTAANAVPIDQNKNASQLAQNRILQLSAEVESWANVALVKQQTLPKLMERCSKGFTVVSESYLPLAMGRLELRIEYKCL</sequence>
<evidence type="ECO:0000313" key="3">
    <source>
        <dbReference type="Proteomes" id="UP001595555"/>
    </source>
</evidence>
<name>A0ABV7FJV3_9GAMM</name>
<reference evidence="3" key="1">
    <citation type="journal article" date="2019" name="Int. J. Syst. Evol. Microbiol.">
        <title>The Global Catalogue of Microorganisms (GCM) 10K type strain sequencing project: providing services to taxonomists for standard genome sequencing and annotation.</title>
        <authorList>
            <consortium name="The Broad Institute Genomics Platform"/>
            <consortium name="The Broad Institute Genome Sequencing Center for Infectious Disease"/>
            <person name="Wu L."/>
            <person name="Ma J."/>
        </authorList>
    </citation>
    <scope>NUCLEOTIDE SEQUENCE [LARGE SCALE GENOMIC DNA]</scope>
    <source>
        <strain evidence="3">KCTC 52237</strain>
    </source>
</reference>
<protein>
    <submittedName>
        <fullName evidence="2">Uncharacterized protein</fullName>
    </submittedName>
</protein>
<comment type="caution">
    <text evidence="2">The sequence shown here is derived from an EMBL/GenBank/DDBJ whole genome shotgun (WGS) entry which is preliminary data.</text>
</comment>
<evidence type="ECO:0000313" key="2">
    <source>
        <dbReference type="EMBL" id="MFC3117051.1"/>
    </source>
</evidence>
<organism evidence="2 3">
    <name type="scientific">Cellvibrio fontiphilus</name>
    <dbReference type="NCBI Taxonomy" id="1815559"/>
    <lineage>
        <taxon>Bacteria</taxon>
        <taxon>Pseudomonadati</taxon>
        <taxon>Pseudomonadota</taxon>
        <taxon>Gammaproteobacteria</taxon>
        <taxon>Cellvibrionales</taxon>
        <taxon>Cellvibrionaceae</taxon>
        <taxon>Cellvibrio</taxon>
    </lineage>
</organism>
<feature type="chain" id="PRO_5046437780" evidence="1">
    <location>
        <begin position="24"/>
        <end position="154"/>
    </location>
</feature>
<dbReference type="Proteomes" id="UP001595555">
    <property type="component" value="Unassembled WGS sequence"/>
</dbReference>